<evidence type="ECO:0000313" key="3">
    <source>
        <dbReference type="Proteomes" id="UP000289340"/>
    </source>
</evidence>
<dbReference type="Pfam" id="PF02458">
    <property type="entry name" value="Transferase"/>
    <property type="match status" value="2"/>
</dbReference>
<dbReference type="PANTHER" id="PTHR31642:SF175">
    <property type="entry name" value="SPERMIDINE HYDROXYCINNAMOYL TRANSFERASE"/>
    <property type="match status" value="1"/>
</dbReference>
<reference evidence="2 3" key="1">
    <citation type="submission" date="2018-09" db="EMBL/GenBank/DDBJ databases">
        <title>A high-quality reference genome of wild soybean provides a powerful tool to mine soybean genomes.</title>
        <authorList>
            <person name="Xie M."/>
            <person name="Chung C.Y.L."/>
            <person name="Li M.-W."/>
            <person name="Wong F.-L."/>
            <person name="Chan T.-F."/>
            <person name="Lam H.-M."/>
        </authorList>
    </citation>
    <scope>NUCLEOTIDE SEQUENCE [LARGE SCALE GENOMIC DNA]</scope>
    <source>
        <strain evidence="3">cv. W05</strain>
        <tissue evidence="2">Hypocotyl of etiolated seedlings</tissue>
    </source>
</reference>
<dbReference type="Gene3D" id="3.30.559.10">
    <property type="entry name" value="Chloramphenicol acetyltransferase-like domain"/>
    <property type="match status" value="3"/>
</dbReference>
<comment type="caution">
    <text evidence="2">The sequence shown here is derived from an EMBL/GenBank/DDBJ whole genome shotgun (WGS) entry which is preliminary data.</text>
</comment>
<organism evidence="2 3">
    <name type="scientific">Glycine soja</name>
    <name type="common">Wild soybean</name>
    <dbReference type="NCBI Taxonomy" id="3848"/>
    <lineage>
        <taxon>Eukaryota</taxon>
        <taxon>Viridiplantae</taxon>
        <taxon>Streptophyta</taxon>
        <taxon>Embryophyta</taxon>
        <taxon>Tracheophyta</taxon>
        <taxon>Spermatophyta</taxon>
        <taxon>Magnoliopsida</taxon>
        <taxon>eudicotyledons</taxon>
        <taxon>Gunneridae</taxon>
        <taxon>Pentapetalae</taxon>
        <taxon>rosids</taxon>
        <taxon>fabids</taxon>
        <taxon>Fabales</taxon>
        <taxon>Fabaceae</taxon>
        <taxon>Papilionoideae</taxon>
        <taxon>50 kb inversion clade</taxon>
        <taxon>NPAAA clade</taxon>
        <taxon>indigoferoid/millettioid clade</taxon>
        <taxon>Phaseoleae</taxon>
        <taxon>Glycine</taxon>
        <taxon>Glycine subgen. Soja</taxon>
    </lineage>
</organism>
<dbReference type="PANTHER" id="PTHR31642">
    <property type="entry name" value="TRICHOTHECENE 3-O-ACETYLTRANSFERASE"/>
    <property type="match status" value="1"/>
</dbReference>
<dbReference type="InterPro" id="IPR023213">
    <property type="entry name" value="CAT-like_dom_sf"/>
</dbReference>
<evidence type="ECO:0000256" key="1">
    <source>
        <dbReference type="ARBA" id="ARBA00009861"/>
    </source>
</evidence>
<comment type="similarity">
    <text evidence="1">Belongs to the plant acyltransferase family.</text>
</comment>
<evidence type="ECO:0000313" key="2">
    <source>
        <dbReference type="EMBL" id="RZB85955.1"/>
    </source>
</evidence>
<accession>A0A445IIL5</accession>
<gene>
    <name evidence="2" type="ORF">D0Y65_026155</name>
</gene>
<sequence length="409" mass="45977">MITIVASYNVTPNQPTPSDPIWLSDSDQIGNLRHVNTIYAYKSRPNNTIDIERMKNSLSKILLKAQPHLVDYTMELVPKVDYTRPSEDMPLMLVQLTRFCGGEGLAIGVAFSHPLVDGAAATFFINRWAKLVRGEELKPDEVPFLDRTLLKFPEPSEPCVDLPEWKPVRFMPDNIAEQNKISAILLKLSSSQVEKLKKKANEQPSKEGVRPYSRFEAISSHIWRCASKAHHAHASDENHQPTVVMFSVDIRSRLNPPLPHNYFGNALAKTVTPKCSVGDILSNPLSYGAQKIRDAVYAVTYEFIRSHLSVVLGQEQLDNIRAFFSGQGDIIGVPYSGNPHNILLTSWMSLPVYDADFGWGKPVHFGLAKVFREVRAHIIISPDGDGVLISMNFLTALMDLFKKFFYEDI</sequence>
<dbReference type="Proteomes" id="UP000289340">
    <property type="component" value="Chromosome 10"/>
</dbReference>
<dbReference type="EMBL" id="QZWG01000010">
    <property type="protein sequence ID" value="RZB85955.1"/>
    <property type="molecule type" value="Genomic_DNA"/>
</dbReference>
<dbReference type="InterPro" id="IPR050317">
    <property type="entry name" value="Plant_Fungal_Acyltransferase"/>
</dbReference>
<keyword evidence="2" id="KW-0808">Transferase</keyword>
<protein>
    <submittedName>
        <fullName evidence="2">Spermidine hydroxycinnamoyl transferase isoform A</fullName>
    </submittedName>
</protein>
<proteinExistence type="inferred from homology"/>
<dbReference type="GO" id="GO:0016747">
    <property type="term" value="F:acyltransferase activity, transferring groups other than amino-acyl groups"/>
    <property type="evidence" value="ECO:0007669"/>
    <property type="project" value="TreeGrafter"/>
</dbReference>
<name>A0A445IIL5_GLYSO</name>
<dbReference type="AlphaFoldDB" id="A0A445IIL5"/>
<keyword evidence="3" id="KW-1185">Reference proteome</keyword>